<feature type="region of interest" description="Disordered" evidence="1">
    <location>
        <begin position="126"/>
        <end position="233"/>
    </location>
</feature>
<dbReference type="EMBL" id="JAUKUD010000005">
    <property type="protein sequence ID" value="KAK0743024.1"/>
    <property type="molecule type" value="Genomic_DNA"/>
</dbReference>
<dbReference type="Proteomes" id="UP001172155">
    <property type="component" value="Unassembled WGS sequence"/>
</dbReference>
<sequence length="233" mass="25867">MLEEIDLGRSCSVQRGGRLSGSGYARIQDDILESRMPWPIMVPPIETCRLPRGQDKTRNTAGTWFSIAMTGCRSGFDGLICCQMHQSKIAGTVPPREQQTTGEYLMTAIPHPRACFLRPRLRHRRRCSGGIAGPGRPRTRRGPGIHRPAAGSKLHKLQGPVGRDRHLFNVSGTAAAPKHEVATITPRRRPSSSGDARRPGRRHPPARQPCRAMWLPSQHTTTGPRRQACGWWP</sequence>
<evidence type="ECO:0000256" key="1">
    <source>
        <dbReference type="SAM" id="MobiDB-lite"/>
    </source>
</evidence>
<reference evidence="2" key="1">
    <citation type="submission" date="2023-06" db="EMBL/GenBank/DDBJ databases">
        <title>Genome-scale phylogeny and comparative genomics of the fungal order Sordariales.</title>
        <authorList>
            <consortium name="Lawrence Berkeley National Laboratory"/>
            <person name="Hensen N."/>
            <person name="Bonometti L."/>
            <person name="Westerberg I."/>
            <person name="Brannstrom I.O."/>
            <person name="Guillou S."/>
            <person name="Cros-Aarteil S."/>
            <person name="Calhoun S."/>
            <person name="Haridas S."/>
            <person name="Kuo A."/>
            <person name="Mondo S."/>
            <person name="Pangilinan J."/>
            <person name="Riley R."/>
            <person name="LaButti K."/>
            <person name="Andreopoulos B."/>
            <person name="Lipzen A."/>
            <person name="Chen C."/>
            <person name="Yanf M."/>
            <person name="Daum C."/>
            <person name="Ng V."/>
            <person name="Clum A."/>
            <person name="Steindorff A."/>
            <person name="Ohm R."/>
            <person name="Martin F."/>
            <person name="Silar P."/>
            <person name="Natvig D."/>
            <person name="Lalanne C."/>
            <person name="Gautier V."/>
            <person name="Ament-velasquez S.L."/>
            <person name="Kruys A."/>
            <person name="Hutchinson M.I."/>
            <person name="Powell A.J."/>
            <person name="Barry K."/>
            <person name="Miller A.N."/>
            <person name="Grigoriev I.V."/>
            <person name="Debuchy R."/>
            <person name="Gladieux P."/>
            <person name="Thoren M.H."/>
            <person name="Johannesson H."/>
        </authorList>
    </citation>
    <scope>NUCLEOTIDE SEQUENCE</scope>
    <source>
        <strain evidence="2">SMH3187-1</strain>
    </source>
</reference>
<comment type="caution">
    <text evidence="2">The sequence shown here is derived from an EMBL/GenBank/DDBJ whole genome shotgun (WGS) entry which is preliminary data.</text>
</comment>
<protein>
    <submittedName>
        <fullName evidence="2">Uncharacterized protein</fullName>
    </submittedName>
</protein>
<name>A0AA40K1Z6_9PEZI</name>
<dbReference type="AlphaFoldDB" id="A0AA40K1Z6"/>
<accession>A0AA40K1Z6</accession>
<gene>
    <name evidence="2" type="ORF">B0T18DRAFT_174349</name>
</gene>
<proteinExistence type="predicted"/>
<keyword evidence="3" id="KW-1185">Reference proteome</keyword>
<evidence type="ECO:0000313" key="3">
    <source>
        <dbReference type="Proteomes" id="UP001172155"/>
    </source>
</evidence>
<evidence type="ECO:0000313" key="2">
    <source>
        <dbReference type="EMBL" id="KAK0743024.1"/>
    </source>
</evidence>
<organism evidence="2 3">
    <name type="scientific">Schizothecium vesticola</name>
    <dbReference type="NCBI Taxonomy" id="314040"/>
    <lineage>
        <taxon>Eukaryota</taxon>
        <taxon>Fungi</taxon>
        <taxon>Dikarya</taxon>
        <taxon>Ascomycota</taxon>
        <taxon>Pezizomycotina</taxon>
        <taxon>Sordariomycetes</taxon>
        <taxon>Sordariomycetidae</taxon>
        <taxon>Sordariales</taxon>
        <taxon>Schizotheciaceae</taxon>
        <taxon>Schizothecium</taxon>
    </lineage>
</organism>